<accession>A0A7W6K0L1</accession>
<evidence type="ECO:0000256" key="2">
    <source>
        <dbReference type="SAM" id="Coils"/>
    </source>
</evidence>
<evidence type="ECO:0000313" key="6">
    <source>
        <dbReference type="EMBL" id="MBB4101930.1"/>
    </source>
</evidence>
<feature type="chain" id="PRO_5030517655" evidence="3">
    <location>
        <begin position="25"/>
        <end position="394"/>
    </location>
</feature>
<protein>
    <submittedName>
        <fullName evidence="6">HlyD family secretion protein</fullName>
    </submittedName>
</protein>
<dbReference type="PANTHER" id="PTHR30469:SF15">
    <property type="entry name" value="HLYD FAMILY OF SECRETION PROTEINS"/>
    <property type="match status" value="1"/>
</dbReference>
<organism evidence="6 7">
    <name type="scientific">Allorhizobium borbori</name>
    <dbReference type="NCBI Taxonomy" id="485907"/>
    <lineage>
        <taxon>Bacteria</taxon>
        <taxon>Pseudomonadati</taxon>
        <taxon>Pseudomonadota</taxon>
        <taxon>Alphaproteobacteria</taxon>
        <taxon>Hyphomicrobiales</taxon>
        <taxon>Rhizobiaceae</taxon>
        <taxon>Rhizobium/Agrobacterium group</taxon>
        <taxon>Allorhizobium</taxon>
    </lineage>
</organism>
<dbReference type="GO" id="GO:1990281">
    <property type="term" value="C:efflux pump complex"/>
    <property type="evidence" value="ECO:0007669"/>
    <property type="project" value="TreeGrafter"/>
</dbReference>
<dbReference type="EMBL" id="JACIDU010000002">
    <property type="protein sequence ID" value="MBB4101930.1"/>
    <property type="molecule type" value="Genomic_DNA"/>
</dbReference>
<comment type="caution">
    <text evidence="6">The sequence shown here is derived from an EMBL/GenBank/DDBJ whole genome shotgun (WGS) entry which is preliminary data.</text>
</comment>
<evidence type="ECO:0000256" key="1">
    <source>
        <dbReference type="ARBA" id="ARBA00009477"/>
    </source>
</evidence>
<dbReference type="SUPFAM" id="SSF111369">
    <property type="entry name" value="HlyD-like secretion proteins"/>
    <property type="match status" value="1"/>
</dbReference>
<evidence type="ECO:0000259" key="5">
    <source>
        <dbReference type="Pfam" id="PF25989"/>
    </source>
</evidence>
<keyword evidence="7" id="KW-1185">Reference proteome</keyword>
<dbReference type="Pfam" id="PF25954">
    <property type="entry name" value="Beta-barrel_RND_2"/>
    <property type="match status" value="1"/>
</dbReference>
<feature type="domain" description="YknX-like C-terminal permuted SH3-like" evidence="5">
    <location>
        <begin position="317"/>
        <end position="382"/>
    </location>
</feature>
<sequence length="394" mass="41182">MIVRRSTPFAALAVLPLVAFAAQAEETPAAAPQALPAIVVTQATSRLLTDRIVATGSVKPVEEIYIQPQVDGLQTRTLNADIGDRVKENDVLAVLSDDSLLLQKSQLAATRAKAEASLAQIRAQLIDTRASAEDAERQRVRAVTLSAKGTVSTSQLEQAETAATGAKARLRAAEQSILVAEADLEVIDAQISDIDLKLARTSVKTPASGLVAARTAKVGAIASSSSQPMFTVIRDGQIELVADVTESDILKIRQGLKALIRVAGTSEPLTGQVRLVSPTVDAATRLGSVHIAIDDDDKARAGMYASAEIVLAEANGLSLPLSAITTAKDGVTVRLVKDGIVHQVKIETGIQDGSFIQVTKGLEDGAEVVAKAGAFVRDGDHIAPVKQTATNATD</sequence>
<dbReference type="NCBIfam" id="TIGR01730">
    <property type="entry name" value="RND_mfp"/>
    <property type="match status" value="1"/>
</dbReference>
<feature type="domain" description="CusB-like beta-barrel" evidence="4">
    <location>
        <begin position="240"/>
        <end position="309"/>
    </location>
</feature>
<dbReference type="Gene3D" id="2.40.30.170">
    <property type="match status" value="1"/>
</dbReference>
<feature type="coiled-coil region" evidence="2">
    <location>
        <begin position="104"/>
        <end position="176"/>
    </location>
</feature>
<dbReference type="GO" id="GO:0015562">
    <property type="term" value="F:efflux transmembrane transporter activity"/>
    <property type="evidence" value="ECO:0007669"/>
    <property type="project" value="TreeGrafter"/>
</dbReference>
<feature type="signal peptide" evidence="3">
    <location>
        <begin position="1"/>
        <end position="24"/>
    </location>
</feature>
<evidence type="ECO:0000259" key="4">
    <source>
        <dbReference type="Pfam" id="PF25954"/>
    </source>
</evidence>
<dbReference type="Gene3D" id="1.10.287.470">
    <property type="entry name" value="Helix hairpin bin"/>
    <property type="match status" value="1"/>
</dbReference>
<evidence type="ECO:0000256" key="3">
    <source>
        <dbReference type="SAM" id="SignalP"/>
    </source>
</evidence>
<reference evidence="6 7" key="1">
    <citation type="submission" date="2020-08" db="EMBL/GenBank/DDBJ databases">
        <title>Genomic Encyclopedia of Type Strains, Phase IV (KMG-IV): sequencing the most valuable type-strain genomes for metagenomic binning, comparative biology and taxonomic classification.</title>
        <authorList>
            <person name="Goeker M."/>
        </authorList>
    </citation>
    <scope>NUCLEOTIDE SEQUENCE [LARGE SCALE GENOMIC DNA]</scope>
    <source>
        <strain evidence="6 7">DSM 26385</strain>
    </source>
</reference>
<gene>
    <name evidence="6" type="ORF">GGQ66_000458</name>
</gene>
<dbReference type="InterPro" id="IPR058637">
    <property type="entry name" value="YknX-like_C"/>
</dbReference>
<dbReference type="PANTHER" id="PTHR30469">
    <property type="entry name" value="MULTIDRUG RESISTANCE PROTEIN MDTA"/>
    <property type="match status" value="1"/>
</dbReference>
<dbReference type="RefSeq" id="WP_183788987.1">
    <property type="nucleotide sequence ID" value="NZ_JACIDU010000002.1"/>
</dbReference>
<dbReference type="Proteomes" id="UP000584824">
    <property type="component" value="Unassembled WGS sequence"/>
</dbReference>
<comment type="similarity">
    <text evidence="1">Belongs to the membrane fusion protein (MFP) (TC 8.A.1) family.</text>
</comment>
<keyword evidence="2" id="KW-0175">Coiled coil</keyword>
<keyword evidence="3" id="KW-0732">Signal</keyword>
<dbReference type="InterPro" id="IPR006143">
    <property type="entry name" value="RND_pump_MFP"/>
</dbReference>
<evidence type="ECO:0000313" key="7">
    <source>
        <dbReference type="Proteomes" id="UP000584824"/>
    </source>
</evidence>
<dbReference type="Gene3D" id="2.40.420.20">
    <property type="match status" value="1"/>
</dbReference>
<dbReference type="Pfam" id="PF25989">
    <property type="entry name" value="YknX_C"/>
    <property type="match status" value="1"/>
</dbReference>
<dbReference type="Gene3D" id="2.40.50.100">
    <property type="match status" value="1"/>
</dbReference>
<name>A0A7W6K0L1_9HYPH</name>
<dbReference type="AlphaFoldDB" id="A0A7W6K0L1"/>
<dbReference type="InterPro" id="IPR058792">
    <property type="entry name" value="Beta-barrel_RND_2"/>
</dbReference>
<proteinExistence type="inferred from homology"/>